<dbReference type="RefSeq" id="XP_049135342.1">
    <property type="nucleotide sequence ID" value="XM_049279385.1"/>
</dbReference>
<evidence type="ECO:0000313" key="1">
    <source>
        <dbReference type="EMBL" id="UQC73689.1"/>
    </source>
</evidence>
<reference evidence="1" key="1">
    <citation type="journal article" date="2021" name="Mol. Plant Microbe Interact.">
        <title>Complete Genome Sequence of the Plant-Pathogenic Fungus Colletotrichum lupini.</title>
        <authorList>
            <person name="Baroncelli R."/>
            <person name="Pensec F."/>
            <person name="Da Lio D."/>
            <person name="Boufleur T."/>
            <person name="Vicente I."/>
            <person name="Sarrocco S."/>
            <person name="Picot A."/>
            <person name="Baraldi E."/>
            <person name="Sukno S."/>
            <person name="Thon M."/>
            <person name="Le Floch G."/>
        </authorList>
    </citation>
    <scope>NUCLEOTIDE SEQUENCE</scope>
    <source>
        <strain evidence="1">IMI 504893</strain>
    </source>
</reference>
<organism evidence="1 2">
    <name type="scientific">Colletotrichum lupini</name>
    <dbReference type="NCBI Taxonomy" id="145971"/>
    <lineage>
        <taxon>Eukaryota</taxon>
        <taxon>Fungi</taxon>
        <taxon>Dikarya</taxon>
        <taxon>Ascomycota</taxon>
        <taxon>Pezizomycotina</taxon>
        <taxon>Sordariomycetes</taxon>
        <taxon>Hypocreomycetidae</taxon>
        <taxon>Glomerellales</taxon>
        <taxon>Glomerellaceae</taxon>
        <taxon>Colletotrichum</taxon>
        <taxon>Colletotrichum acutatum species complex</taxon>
    </lineage>
</organism>
<evidence type="ECO:0000313" key="2">
    <source>
        <dbReference type="Proteomes" id="UP000830671"/>
    </source>
</evidence>
<dbReference type="AlphaFoldDB" id="A0A9Q8W7Z6"/>
<dbReference type="GeneID" id="73334395"/>
<keyword evidence="2" id="KW-1185">Reference proteome</keyword>
<gene>
    <name evidence="1" type="ORF">CLUP02_00335</name>
</gene>
<accession>A0A9Q8W7Z6</accession>
<sequence>MPKVLRELLPGLKSLYARIIDYISNSKVINLYKEVLAVILVIYRLVILKELLSIAKLLTLFTKDLKKVIKYYGSFLILRNKTIYFIY</sequence>
<dbReference type="KEGG" id="clup:CLUP02_00335"/>
<name>A0A9Q8W7Z6_9PEZI</name>
<dbReference type="Proteomes" id="UP000830671">
    <property type="component" value="Chromosome 1"/>
</dbReference>
<proteinExistence type="predicted"/>
<protein>
    <submittedName>
        <fullName evidence="1">Uncharacterized protein</fullName>
    </submittedName>
</protein>
<dbReference type="EMBL" id="CP019471">
    <property type="protein sequence ID" value="UQC73689.1"/>
    <property type="molecule type" value="Genomic_DNA"/>
</dbReference>